<gene>
    <name evidence="3" type="ORF">FKG95_24900</name>
</gene>
<dbReference type="Pfam" id="PF07589">
    <property type="entry name" value="PEP-CTERM"/>
    <property type="match status" value="1"/>
</dbReference>
<dbReference type="InterPro" id="IPR013424">
    <property type="entry name" value="Ice-binding_C"/>
</dbReference>
<comment type="caution">
    <text evidence="3">The sequence shown here is derived from an EMBL/GenBank/DDBJ whole genome shotgun (WGS) entry which is preliminary data.</text>
</comment>
<evidence type="ECO:0000256" key="1">
    <source>
        <dbReference type="SAM" id="MobiDB-lite"/>
    </source>
</evidence>
<dbReference type="Proteomes" id="UP000315252">
    <property type="component" value="Unassembled WGS sequence"/>
</dbReference>
<sequence>MPSTEILSQERPESCGGEGNSMKGFKSYAAGLVLALGMSGLTLGGSQAAPITVTSLNDFNSAIGAAPVTTETFGNRITGGVEITFDSGVASTAAGGLSGVVGSDNAVFNGLFRGALDGDGSSAPLTLTWTFPVPVIGFIADFGSNSLIDVTIPGSGEIFDIFTVIGAANGSFGLIDSQTPFTQIQFSIQNSSFIEIFSVDNLRFAAAPSVVTVPEPGTLALFGLGLAGFALARRNGRVRGQQNAAS</sequence>
<protein>
    <submittedName>
        <fullName evidence="3">PEP-CTERM sorting domain-containing protein</fullName>
    </submittedName>
</protein>
<dbReference type="NCBIfam" id="TIGR02595">
    <property type="entry name" value="PEP_CTERM"/>
    <property type="match status" value="1"/>
</dbReference>
<name>A0A545T7T6_9PROT</name>
<keyword evidence="4" id="KW-1185">Reference proteome</keyword>
<dbReference type="EMBL" id="VHSH01000011">
    <property type="protein sequence ID" value="TQV73262.1"/>
    <property type="molecule type" value="Genomic_DNA"/>
</dbReference>
<accession>A0A545T7T6</accession>
<dbReference type="OrthoDB" id="9779730at2"/>
<feature type="region of interest" description="Disordered" evidence="1">
    <location>
        <begin position="1"/>
        <end position="20"/>
    </location>
</feature>
<evidence type="ECO:0000313" key="3">
    <source>
        <dbReference type="EMBL" id="TQV73262.1"/>
    </source>
</evidence>
<evidence type="ECO:0000313" key="4">
    <source>
        <dbReference type="Proteomes" id="UP000315252"/>
    </source>
</evidence>
<dbReference type="AlphaFoldDB" id="A0A545T7T6"/>
<proteinExistence type="predicted"/>
<feature type="domain" description="Ice-binding protein C-terminal" evidence="2">
    <location>
        <begin position="212"/>
        <end position="234"/>
    </location>
</feature>
<evidence type="ECO:0000259" key="2">
    <source>
        <dbReference type="Pfam" id="PF07589"/>
    </source>
</evidence>
<organism evidence="3 4">
    <name type="scientific">Denitrobaculum tricleocarpae</name>
    <dbReference type="NCBI Taxonomy" id="2591009"/>
    <lineage>
        <taxon>Bacteria</taxon>
        <taxon>Pseudomonadati</taxon>
        <taxon>Pseudomonadota</taxon>
        <taxon>Alphaproteobacteria</taxon>
        <taxon>Rhodospirillales</taxon>
        <taxon>Rhodospirillaceae</taxon>
        <taxon>Denitrobaculum</taxon>
    </lineage>
</organism>
<reference evidence="3 4" key="1">
    <citation type="submission" date="2019-06" db="EMBL/GenBank/DDBJ databases">
        <title>Whole genome sequence for Rhodospirillaceae sp. R148.</title>
        <authorList>
            <person name="Wang G."/>
        </authorList>
    </citation>
    <scope>NUCLEOTIDE SEQUENCE [LARGE SCALE GENOMIC DNA]</scope>
    <source>
        <strain evidence="3 4">R148</strain>
    </source>
</reference>